<dbReference type="SMART" id="SM00388">
    <property type="entry name" value="HisKA"/>
    <property type="match status" value="1"/>
</dbReference>
<comment type="subcellular location">
    <subcellularLocation>
        <location evidence="2">Membrane</location>
    </subcellularLocation>
</comment>
<feature type="transmembrane region" description="Helical" evidence="9">
    <location>
        <begin position="12"/>
        <end position="37"/>
    </location>
</feature>
<evidence type="ECO:0000259" key="12">
    <source>
        <dbReference type="PROSITE" id="PS50885"/>
    </source>
</evidence>
<dbReference type="SUPFAM" id="SSF47384">
    <property type="entry name" value="Homodimeric domain of signal transducing histidine kinase"/>
    <property type="match status" value="1"/>
</dbReference>
<dbReference type="SMART" id="SM00091">
    <property type="entry name" value="PAS"/>
    <property type="match status" value="1"/>
</dbReference>
<dbReference type="InterPro" id="IPR004358">
    <property type="entry name" value="Sig_transdc_His_kin-like_C"/>
</dbReference>
<dbReference type="FunFam" id="1.10.287.130:FF:000001">
    <property type="entry name" value="Two-component sensor histidine kinase"/>
    <property type="match status" value="1"/>
</dbReference>
<dbReference type="Pfam" id="PF00512">
    <property type="entry name" value="HisKA"/>
    <property type="match status" value="1"/>
</dbReference>
<dbReference type="PATRIC" id="fig|1392007.3.peg.421"/>
<dbReference type="Gene3D" id="3.30.450.20">
    <property type="entry name" value="PAS domain"/>
    <property type="match status" value="1"/>
</dbReference>
<sequence>MEPVYNSTNSVVLIFATASLIATGIGMALAVMIARAITTPIEEMRRQTQKVARGDYSGHVRVYSEDELGDFARNINDLAVRVEDSQETIDSERRRLNMVLTHMSDGVLGTDRRGNITLINEMAQEALNLSEEEALNKSILDILDIRKKTTIRDLIEDQSDMLLDFSTPEREQIWNASFSLIQKETGFIYGIVCVLHDVTEQQRIDRERREFVSNVSHELRTPLTSVRSYIEALSEGIDDAQTEAHFFNVAQKETDRMIRMINDLLNLSRMDSGRVKLNLELVNLNELFNYILNRFDMILDGNDEQKPQKNYTIKREFTAKDLWVELDTDRFIQVIDNIMNNAIKYSPDGGVITCRMLESNNQVILSISDQGLGIPRKDLNHVFDRFFRVDKARSRAQGGTGLGLAISKEVIEMHQGKIWADSIEGKGSTFYISLPYQDYSQGDEWDEF</sequence>
<feature type="domain" description="Histidine kinase" evidence="10">
    <location>
        <begin position="214"/>
        <end position="438"/>
    </location>
</feature>
<keyword evidence="9" id="KW-0812">Transmembrane</keyword>
<organism evidence="13 14">
    <name type="scientific">Ligilactobacillus equi DPC 6820</name>
    <dbReference type="NCBI Taxonomy" id="1392007"/>
    <lineage>
        <taxon>Bacteria</taxon>
        <taxon>Bacillati</taxon>
        <taxon>Bacillota</taxon>
        <taxon>Bacilli</taxon>
        <taxon>Lactobacillales</taxon>
        <taxon>Lactobacillaceae</taxon>
        <taxon>Ligilactobacillus</taxon>
    </lineage>
</organism>
<dbReference type="Pfam" id="PF00672">
    <property type="entry name" value="HAMP"/>
    <property type="match status" value="1"/>
</dbReference>
<evidence type="ECO:0000256" key="8">
    <source>
        <dbReference type="ARBA" id="ARBA00023136"/>
    </source>
</evidence>
<evidence type="ECO:0000256" key="6">
    <source>
        <dbReference type="ARBA" id="ARBA00022777"/>
    </source>
</evidence>
<dbReference type="GO" id="GO:0004721">
    <property type="term" value="F:phosphoprotein phosphatase activity"/>
    <property type="evidence" value="ECO:0007669"/>
    <property type="project" value="TreeGrafter"/>
</dbReference>
<evidence type="ECO:0000256" key="2">
    <source>
        <dbReference type="ARBA" id="ARBA00004370"/>
    </source>
</evidence>
<dbReference type="SMART" id="SM00387">
    <property type="entry name" value="HATPase_c"/>
    <property type="match status" value="1"/>
</dbReference>
<dbReference type="CDD" id="cd00130">
    <property type="entry name" value="PAS"/>
    <property type="match status" value="1"/>
</dbReference>
<dbReference type="PANTHER" id="PTHR45453">
    <property type="entry name" value="PHOSPHATE REGULON SENSOR PROTEIN PHOR"/>
    <property type="match status" value="1"/>
</dbReference>
<dbReference type="GO" id="GO:0016036">
    <property type="term" value="P:cellular response to phosphate starvation"/>
    <property type="evidence" value="ECO:0007669"/>
    <property type="project" value="TreeGrafter"/>
</dbReference>
<dbReference type="AlphaFoldDB" id="V7I030"/>
<dbReference type="Pfam" id="PF02518">
    <property type="entry name" value="HATPase_c"/>
    <property type="match status" value="1"/>
</dbReference>
<keyword evidence="8 9" id="KW-0472">Membrane</keyword>
<comment type="caution">
    <text evidence="13">The sequence shown here is derived from an EMBL/GenBank/DDBJ whole genome shotgun (WGS) entry which is preliminary data.</text>
</comment>
<gene>
    <name evidence="13" type="ORF">LEQ_0655</name>
</gene>
<dbReference type="CDD" id="cd00082">
    <property type="entry name" value="HisKA"/>
    <property type="match status" value="1"/>
</dbReference>
<dbReference type="InterPro" id="IPR036097">
    <property type="entry name" value="HisK_dim/P_sf"/>
</dbReference>
<keyword evidence="6 13" id="KW-0418">Kinase</keyword>
<name>V7I030_9LACO</name>
<feature type="domain" description="HAMP" evidence="12">
    <location>
        <begin position="35"/>
        <end position="87"/>
    </location>
</feature>
<evidence type="ECO:0000256" key="3">
    <source>
        <dbReference type="ARBA" id="ARBA00012438"/>
    </source>
</evidence>
<dbReference type="InterPro" id="IPR003594">
    <property type="entry name" value="HATPase_dom"/>
</dbReference>
<keyword evidence="9" id="KW-1133">Transmembrane helix</keyword>
<dbReference type="InterPro" id="IPR036890">
    <property type="entry name" value="HATPase_C_sf"/>
</dbReference>
<dbReference type="InterPro" id="IPR035965">
    <property type="entry name" value="PAS-like_dom_sf"/>
</dbReference>
<evidence type="ECO:0000256" key="1">
    <source>
        <dbReference type="ARBA" id="ARBA00000085"/>
    </source>
</evidence>
<dbReference type="InterPro" id="IPR003661">
    <property type="entry name" value="HisK_dim/P_dom"/>
</dbReference>
<dbReference type="NCBIfam" id="TIGR00229">
    <property type="entry name" value="sensory_box"/>
    <property type="match status" value="1"/>
</dbReference>
<dbReference type="PROSITE" id="PS50112">
    <property type="entry name" value="PAS"/>
    <property type="match status" value="1"/>
</dbReference>
<dbReference type="InterPro" id="IPR005467">
    <property type="entry name" value="His_kinase_dom"/>
</dbReference>
<dbReference type="Gene3D" id="3.30.565.10">
    <property type="entry name" value="Histidine kinase-like ATPase, C-terminal domain"/>
    <property type="match status" value="1"/>
</dbReference>
<dbReference type="PANTHER" id="PTHR45453:SF1">
    <property type="entry name" value="PHOSPHATE REGULON SENSOR PROTEIN PHOR"/>
    <property type="match status" value="1"/>
</dbReference>
<evidence type="ECO:0000313" key="13">
    <source>
        <dbReference type="EMBL" id="ETA74641.1"/>
    </source>
</evidence>
<evidence type="ECO:0000256" key="5">
    <source>
        <dbReference type="ARBA" id="ARBA00022679"/>
    </source>
</evidence>
<dbReference type="Gene3D" id="1.10.8.500">
    <property type="entry name" value="HAMP domain in histidine kinase"/>
    <property type="match status" value="1"/>
</dbReference>
<dbReference type="GO" id="GO:0000155">
    <property type="term" value="F:phosphorelay sensor kinase activity"/>
    <property type="evidence" value="ECO:0007669"/>
    <property type="project" value="InterPro"/>
</dbReference>
<dbReference type="Gene3D" id="1.10.287.130">
    <property type="match status" value="1"/>
</dbReference>
<comment type="catalytic activity">
    <reaction evidence="1">
        <text>ATP + protein L-histidine = ADP + protein N-phospho-L-histidine.</text>
        <dbReference type="EC" id="2.7.13.3"/>
    </reaction>
</comment>
<accession>V7I030</accession>
<evidence type="ECO:0000313" key="14">
    <source>
        <dbReference type="Proteomes" id="UP000018559"/>
    </source>
</evidence>
<dbReference type="PROSITE" id="PS50885">
    <property type="entry name" value="HAMP"/>
    <property type="match status" value="1"/>
</dbReference>
<dbReference type="CDD" id="cd00075">
    <property type="entry name" value="HATPase"/>
    <property type="match status" value="1"/>
</dbReference>
<evidence type="ECO:0000259" key="10">
    <source>
        <dbReference type="PROSITE" id="PS50109"/>
    </source>
</evidence>
<dbReference type="CDD" id="cd06225">
    <property type="entry name" value="HAMP"/>
    <property type="match status" value="1"/>
</dbReference>
<dbReference type="SMART" id="SM00304">
    <property type="entry name" value="HAMP"/>
    <property type="match status" value="1"/>
</dbReference>
<evidence type="ECO:0000256" key="7">
    <source>
        <dbReference type="ARBA" id="ARBA00023012"/>
    </source>
</evidence>
<dbReference type="SUPFAM" id="SSF55874">
    <property type="entry name" value="ATPase domain of HSP90 chaperone/DNA topoisomerase II/histidine kinase"/>
    <property type="match status" value="1"/>
</dbReference>
<dbReference type="SUPFAM" id="SSF158472">
    <property type="entry name" value="HAMP domain-like"/>
    <property type="match status" value="1"/>
</dbReference>
<dbReference type="PROSITE" id="PS50109">
    <property type="entry name" value="HIS_KIN"/>
    <property type="match status" value="1"/>
</dbReference>
<dbReference type="Proteomes" id="UP000018559">
    <property type="component" value="Unassembled WGS sequence"/>
</dbReference>
<evidence type="ECO:0000256" key="9">
    <source>
        <dbReference type="SAM" id="Phobius"/>
    </source>
</evidence>
<evidence type="ECO:0000259" key="11">
    <source>
        <dbReference type="PROSITE" id="PS50112"/>
    </source>
</evidence>
<protein>
    <recommendedName>
        <fullName evidence="3">histidine kinase</fullName>
        <ecNumber evidence="3">2.7.13.3</ecNumber>
    </recommendedName>
</protein>
<dbReference type="InterPro" id="IPR000014">
    <property type="entry name" value="PAS"/>
</dbReference>
<dbReference type="InterPro" id="IPR003660">
    <property type="entry name" value="HAMP_dom"/>
</dbReference>
<dbReference type="FunFam" id="3.30.565.10:FF:000006">
    <property type="entry name" value="Sensor histidine kinase WalK"/>
    <property type="match status" value="1"/>
</dbReference>
<dbReference type="EC" id="2.7.13.3" evidence="3"/>
<dbReference type="SUPFAM" id="SSF55785">
    <property type="entry name" value="PYP-like sensor domain (PAS domain)"/>
    <property type="match status" value="1"/>
</dbReference>
<dbReference type="InterPro" id="IPR050351">
    <property type="entry name" value="BphY/WalK/GraS-like"/>
</dbReference>
<evidence type="ECO:0000256" key="4">
    <source>
        <dbReference type="ARBA" id="ARBA00022553"/>
    </source>
</evidence>
<keyword evidence="4" id="KW-0597">Phosphoprotein</keyword>
<reference evidence="13 14" key="1">
    <citation type="journal article" date="2014" name="Genome Announc.">
        <title>The Genome of the Predominant Equine Lactobacillus Species, Lactobacillus equi, Is Reflective of Its Lifestyle Adaptations to an Herbivorous Host.</title>
        <authorList>
            <person name="O'Donnell M.M."/>
            <person name="Harris H.M."/>
            <person name="O'Toole P.W."/>
            <person name="Ross R.P."/>
        </authorList>
    </citation>
    <scope>NUCLEOTIDE SEQUENCE [LARGE SCALE GENOMIC DNA]</scope>
    <source>
        <strain evidence="13 14">DPC 6820</strain>
    </source>
</reference>
<proteinExistence type="predicted"/>
<dbReference type="GO" id="GO:0005886">
    <property type="term" value="C:plasma membrane"/>
    <property type="evidence" value="ECO:0007669"/>
    <property type="project" value="TreeGrafter"/>
</dbReference>
<keyword evidence="5" id="KW-0808">Transferase</keyword>
<feature type="domain" description="PAS" evidence="11">
    <location>
        <begin position="92"/>
        <end position="156"/>
    </location>
</feature>
<dbReference type="EMBL" id="AWWH01000048">
    <property type="protein sequence ID" value="ETA74641.1"/>
    <property type="molecule type" value="Genomic_DNA"/>
</dbReference>
<keyword evidence="7" id="KW-0902">Two-component regulatory system</keyword>
<dbReference type="PRINTS" id="PR00344">
    <property type="entry name" value="BCTRLSENSOR"/>
</dbReference>
<keyword evidence="14" id="KW-1185">Reference proteome</keyword>
<dbReference type="Pfam" id="PF13426">
    <property type="entry name" value="PAS_9"/>
    <property type="match status" value="1"/>
</dbReference>